<keyword evidence="6 18" id="KW-0028">Amino-acid biosynthesis</keyword>
<evidence type="ECO:0000256" key="18">
    <source>
        <dbReference type="RuleBase" id="RU004249"/>
    </source>
</evidence>
<sequence length="406" mass="43593">MGVIVQKYGGSSLATTERIRNVARRIIETKKKGNQVVAIVSAMGDSTDDLIALAKEISDRPPKREMDMLLSTGEQVSISLLAMAIESMGEDVISLTGQQAGIRTDDMYSKARIVNIVSTRLEQEIKDKSIVIVAGFQGINANDDITTLGRGGSDTTAVAIAAAVKAKVCEIYTDVDGVYAGDPRIIKGVKKLDVISYDEMLELATLGAAVLHPRSVEVAKIHGVTIHVRSSFTDTTGTLVQEVGDMEKEIIVTGIAHDMDVVKMAIFGVPDEPGVAYLIFDELAKAHINVQMIVQSAEKKGVNDIAFTVPKSDKEEALEIITRFKEKVGANAVIMKDGLARLSIVGAGMITNPTAAARMFMVLSKAGINLEMISTSDIKVSVIIDAKRCVEAAEIVAKEFDLVEEN</sequence>
<dbReference type="Pfam" id="PF00696">
    <property type="entry name" value="AA_kinase"/>
    <property type="match status" value="1"/>
</dbReference>
<dbReference type="GO" id="GO:0005524">
    <property type="term" value="F:ATP binding"/>
    <property type="evidence" value="ECO:0007669"/>
    <property type="project" value="UniProtKB-KW"/>
</dbReference>
<proteinExistence type="inferred from homology"/>
<evidence type="ECO:0000256" key="12">
    <source>
        <dbReference type="ARBA" id="ARBA00022915"/>
    </source>
</evidence>
<evidence type="ECO:0000256" key="8">
    <source>
        <dbReference type="ARBA" id="ARBA00022737"/>
    </source>
</evidence>
<evidence type="ECO:0000313" key="20">
    <source>
        <dbReference type="EMBL" id="EFE28839.1"/>
    </source>
</evidence>
<dbReference type="OrthoDB" id="9799110at2"/>
<dbReference type="EC" id="2.7.2.4" evidence="17"/>
<dbReference type="Gene3D" id="3.40.1160.10">
    <property type="entry name" value="Acetylglutamate kinase-like"/>
    <property type="match status" value="1"/>
</dbReference>
<comment type="catalytic activity">
    <reaction evidence="14 17">
        <text>L-aspartate + ATP = 4-phospho-L-aspartate + ADP</text>
        <dbReference type="Rhea" id="RHEA:23776"/>
        <dbReference type="ChEBI" id="CHEBI:29991"/>
        <dbReference type="ChEBI" id="CHEBI:30616"/>
        <dbReference type="ChEBI" id="CHEBI:57535"/>
        <dbReference type="ChEBI" id="CHEBI:456216"/>
        <dbReference type="EC" id="2.7.2.4"/>
    </reaction>
</comment>
<feature type="binding site" evidence="16">
    <location>
        <position position="74"/>
    </location>
    <ligand>
        <name>substrate</name>
    </ligand>
</feature>
<dbReference type="PIRSF" id="PIRSF000726">
    <property type="entry name" value="Asp_kin"/>
    <property type="match status" value="1"/>
</dbReference>
<dbReference type="NCBIfam" id="TIGR00656">
    <property type="entry name" value="asp_kin_monofn"/>
    <property type="match status" value="1"/>
</dbReference>
<dbReference type="GO" id="GO:0004072">
    <property type="term" value="F:aspartate kinase activity"/>
    <property type="evidence" value="ECO:0007669"/>
    <property type="project" value="UniProtKB-EC"/>
</dbReference>
<evidence type="ECO:0000256" key="7">
    <source>
        <dbReference type="ARBA" id="ARBA00022679"/>
    </source>
</evidence>
<dbReference type="GO" id="GO:0009088">
    <property type="term" value="P:threonine biosynthetic process"/>
    <property type="evidence" value="ECO:0007669"/>
    <property type="project" value="UniProtKB-UniPathway"/>
</dbReference>
<reference evidence="21" key="1">
    <citation type="submission" date="2010-12" db="EMBL/GenBank/DDBJ databases">
        <title>The genome sequence of Filifactor alocis strain ATCC 35896.</title>
        <authorList>
            <consortium name="The Broad Institute Genome Sequencing Platform"/>
            <person name="Ward D."/>
            <person name="Earl A."/>
            <person name="Feldgarden M."/>
            <person name="Young S.K."/>
            <person name="Gargeya S."/>
            <person name="Zeng Q."/>
            <person name="Alvarado L."/>
            <person name="Berlin A."/>
            <person name="Bochicchio J."/>
            <person name="Chapman S.B."/>
            <person name="Chen Z."/>
            <person name="Freedman E."/>
            <person name="Gellesch M."/>
            <person name="Goldberg J."/>
            <person name="Griggs A."/>
            <person name="Gujja S."/>
            <person name="Heilman E."/>
            <person name="Heiman D."/>
            <person name="Howarth C."/>
            <person name="Mehta T."/>
            <person name="Neiman D."/>
            <person name="Pearson M."/>
            <person name="Roberts A."/>
            <person name="Saif S."/>
            <person name="Shea T."/>
            <person name="Shenoy N."/>
            <person name="Sisk P."/>
            <person name="Stolte C."/>
            <person name="Sykes S."/>
            <person name="White J."/>
            <person name="Yandava C."/>
            <person name="Izard J."/>
            <person name="Blanton J.M."/>
            <person name="Baranova O.V."/>
            <person name="Tanner A.C."/>
            <person name="Dewhirst F.E."/>
            <person name="Haas B."/>
            <person name="Nusbaum C."/>
            <person name="Birren B."/>
        </authorList>
    </citation>
    <scope>NUCLEOTIDE SEQUENCE [LARGE SCALE GENOMIC DNA]</scope>
    <source>
        <strain evidence="21">ATCC 35896 / D40 B5</strain>
    </source>
</reference>
<dbReference type="CDD" id="cd04913">
    <property type="entry name" value="ACT_AKii-LysC-BS-like_1"/>
    <property type="match status" value="1"/>
</dbReference>
<dbReference type="PANTHER" id="PTHR21499:SF3">
    <property type="entry name" value="ASPARTOKINASE"/>
    <property type="match status" value="1"/>
</dbReference>
<evidence type="ECO:0000256" key="10">
    <source>
        <dbReference type="ARBA" id="ARBA00022777"/>
    </source>
</evidence>
<dbReference type="NCBIfam" id="NF005154">
    <property type="entry name" value="PRK06635.1-2"/>
    <property type="match status" value="1"/>
</dbReference>
<dbReference type="InterPro" id="IPR001048">
    <property type="entry name" value="Asp/Glu/Uridylate_kinase"/>
</dbReference>
<dbReference type="UniPathway" id="UPA00050">
    <property type="reaction ID" value="UER00461"/>
</dbReference>
<dbReference type="KEGG" id="faa:HMPREF0389_00760"/>
<comment type="similarity">
    <text evidence="5 17">Belongs to the aspartokinase family.</text>
</comment>
<name>D6GPY6_FILAD</name>
<keyword evidence="10 17" id="KW-0418">Kinase</keyword>
<keyword evidence="11 16" id="KW-0067">ATP-binding</keyword>
<dbReference type="PROSITE" id="PS00324">
    <property type="entry name" value="ASPARTOKINASE"/>
    <property type="match status" value="1"/>
</dbReference>
<evidence type="ECO:0000256" key="9">
    <source>
        <dbReference type="ARBA" id="ARBA00022741"/>
    </source>
</evidence>
<dbReference type="PROSITE" id="PS51671">
    <property type="entry name" value="ACT"/>
    <property type="match status" value="1"/>
</dbReference>
<dbReference type="InterPro" id="IPR018042">
    <property type="entry name" value="Aspartate_kinase_CS"/>
</dbReference>
<organism evidence="20 21">
    <name type="scientific">Filifactor alocis (strain ATCC 35896 / CCUG 47790 / D40 B5)</name>
    <name type="common">Fusobacterium alocis</name>
    <dbReference type="NCBI Taxonomy" id="546269"/>
    <lineage>
        <taxon>Bacteria</taxon>
        <taxon>Bacillati</taxon>
        <taxon>Bacillota</taxon>
        <taxon>Clostridia</taxon>
        <taxon>Peptostreptococcales</taxon>
        <taxon>Filifactoraceae</taxon>
        <taxon>Filifactor</taxon>
    </lineage>
</organism>
<keyword evidence="9 16" id="KW-0547">Nucleotide-binding</keyword>
<accession>D6GPY6</accession>
<dbReference type="Proteomes" id="UP000007468">
    <property type="component" value="Chromosome"/>
</dbReference>
<dbReference type="InterPro" id="IPR054352">
    <property type="entry name" value="ACT_Aspartokinase"/>
</dbReference>
<dbReference type="InterPro" id="IPR041740">
    <property type="entry name" value="AKii-LysC-BS"/>
</dbReference>
<evidence type="ECO:0000256" key="4">
    <source>
        <dbReference type="ARBA" id="ARBA00005139"/>
    </source>
</evidence>
<dbReference type="eggNOG" id="COG0527">
    <property type="taxonomic scope" value="Bacteria"/>
</dbReference>
<comment type="function">
    <text evidence="1">Catalyzes the phosphorylation of the beta-carboxyl group of aspartic acid with ATP to yield 4-phospho-L-aspartate, which is involved in the branched biosynthetic pathway leading to the biosynthesis of amino acids threonine, isoleucine and methionine.</text>
</comment>
<dbReference type="InterPro" id="IPR002912">
    <property type="entry name" value="ACT_dom"/>
</dbReference>
<dbReference type="PATRIC" id="fig|546269.5.peg.1247"/>
<evidence type="ECO:0000256" key="3">
    <source>
        <dbReference type="ARBA" id="ARBA00004986"/>
    </source>
</evidence>
<dbReference type="FunFam" id="3.40.1160.10:FF:000002">
    <property type="entry name" value="Aspartokinase"/>
    <property type="match status" value="1"/>
</dbReference>
<dbReference type="FunFam" id="3.30.2130.10:FF:000001">
    <property type="entry name" value="Bifunctional aspartokinase/homoserine dehydrogenase"/>
    <property type="match status" value="1"/>
</dbReference>
<dbReference type="GO" id="GO:0009089">
    <property type="term" value="P:lysine biosynthetic process via diaminopimelate"/>
    <property type="evidence" value="ECO:0007669"/>
    <property type="project" value="UniProtKB-UniPathway"/>
</dbReference>
<dbReference type="PANTHER" id="PTHR21499">
    <property type="entry name" value="ASPARTATE KINASE"/>
    <property type="match status" value="1"/>
</dbReference>
<evidence type="ECO:0000259" key="19">
    <source>
        <dbReference type="PROSITE" id="PS51671"/>
    </source>
</evidence>
<dbReference type="UniPathway" id="UPA00051">
    <property type="reaction ID" value="UER00462"/>
</dbReference>
<dbReference type="GO" id="GO:0005829">
    <property type="term" value="C:cytosol"/>
    <property type="evidence" value="ECO:0007669"/>
    <property type="project" value="TreeGrafter"/>
</dbReference>
<comment type="pathway">
    <text evidence="2 18">Amino-acid biosynthesis; L-lysine biosynthesis via DAP pathway; (S)-tetrahydrodipicolinate from L-aspartate: step 1/4.</text>
</comment>
<evidence type="ECO:0000256" key="6">
    <source>
        <dbReference type="ARBA" id="ARBA00022605"/>
    </source>
</evidence>
<feature type="binding site" evidence="16">
    <location>
        <position position="47"/>
    </location>
    <ligand>
        <name>substrate</name>
    </ligand>
</feature>
<keyword evidence="21" id="KW-1185">Reference proteome</keyword>
<feature type="binding site" evidence="16">
    <location>
        <position position="179"/>
    </location>
    <ligand>
        <name>ATP</name>
        <dbReference type="ChEBI" id="CHEBI:30616"/>
    </ligand>
</feature>
<dbReference type="Pfam" id="PF22468">
    <property type="entry name" value="ACT_9"/>
    <property type="match status" value="2"/>
</dbReference>
<feature type="domain" description="ACT" evidence="19">
    <location>
        <begin position="264"/>
        <end position="341"/>
    </location>
</feature>
<dbReference type="SUPFAM" id="SSF53633">
    <property type="entry name" value="Carbamate kinase-like"/>
    <property type="match status" value="1"/>
</dbReference>
<keyword evidence="13" id="KW-0457">Lysine biosynthesis</keyword>
<dbReference type="GO" id="GO:0019877">
    <property type="term" value="P:diaminopimelate biosynthetic process"/>
    <property type="evidence" value="ECO:0007669"/>
    <property type="project" value="UniProtKB-KW"/>
</dbReference>
<dbReference type="STRING" id="546269.HMPREF0389_00760"/>
<dbReference type="CDD" id="cd04936">
    <property type="entry name" value="ACT_AKii-LysC-BS-like_2"/>
    <property type="match status" value="1"/>
</dbReference>
<evidence type="ECO:0000256" key="16">
    <source>
        <dbReference type="PIRSR" id="PIRSR000726-1"/>
    </source>
</evidence>
<dbReference type="CDD" id="cd04261">
    <property type="entry name" value="AAK_AKii-LysC-BS"/>
    <property type="match status" value="1"/>
</dbReference>
<keyword evidence="12" id="KW-0220">Diaminopimelate biosynthesis</keyword>
<dbReference type="GO" id="GO:0009090">
    <property type="term" value="P:homoserine biosynthetic process"/>
    <property type="evidence" value="ECO:0007669"/>
    <property type="project" value="TreeGrafter"/>
</dbReference>
<keyword evidence="8" id="KW-0677">Repeat</keyword>
<gene>
    <name evidence="20" type="ordered locus">HMPREF0389_00760</name>
</gene>
<dbReference type="AlphaFoldDB" id="D6GPY6"/>
<dbReference type="NCBIfam" id="NF005155">
    <property type="entry name" value="PRK06635.1-4"/>
    <property type="match status" value="1"/>
</dbReference>
<comment type="pathway">
    <text evidence="4 18">Amino-acid biosynthesis; L-threonine biosynthesis; L-threonine from L-aspartate: step 1/5.</text>
</comment>
<dbReference type="InterPro" id="IPR001341">
    <property type="entry name" value="Asp_kinase"/>
</dbReference>
<evidence type="ECO:0000256" key="14">
    <source>
        <dbReference type="ARBA" id="ARBA00047872"/>
    </source>
</evidence>
<dbReference type="InterPro" id="IPR045865">
    <property type="entry name" value="ACT-like_dom_sf"/>
</dbReference>
<comment type="pathway">
    <text evidence="3 18">Amino-acid biosynthesis; L-methionine biosynthesis via de novo pathway; L-homoserine from L-aspartate: step 1/3.</text>
</comment>
<dbReference type="NCBIfam" id="TIGR00657">
    <property type="entry name" value="asp_kinases"/>
    <property type="match status" value="1"/>
</dbReference>
<protein>
    <recommendedName>
        <fullName evidence="17">Aspartokinase</fullName>
        <ecNumber evidence="17">2.7.2.4</ecNumber>
    </recommendedName>
</protein>
<dbReference type="InterPro" id="IPR005260">
    <property type="entry name" value="Asp_kin_monofn"/>
</dbReference>
<feature type="binding site" evidence="16">
    <location>
        <position position="184"/>
    </location>
    <ligand>
        <name>ATP</name>
        <dbReference type="ChEBI" id="CHEBI:30616"/>
    </ligand>
</feature>
<dbReference type="SUPFAM" id="SSF55021">
    <property type="entry name" value="ACT-like"/>
    <property type="match status" value="2"/>
</dbReference>
<evidence type="ECO:0000313" key="21">
    <source>
        <dbReference type="Proteomes" id="UP000007468"/>
    </source>
</evidence>
<feature type="binding site" evidence="16">
    <location>
        <begin position="7"/>
        <end position="10"/>
    </location>
    <ligand>
        <name>ATP</name>
        <dbReference type="ChEBI" id="CHEBI:30616"/>
    </ligand>
</feature>
<evidence type="ECO:0000256" key="11">
    <source>
        <dbReference type="ARBA" id="ARBA00022840"/>
    </source>
</evidence>
<comment type="subunit">
    <text evidence="15">Tetramer consisting of 2 isoforms Alpha (catalytic and regulation) and of a homodimer of 2 isoforms Beta (regulation).</text>
</comment>
<evidence type="ECO:0000256" key="17">
    <source>
        <dbReference type="RuleBase" id="RU003448"/>
    </source>
</evidence>
<evidence type="ECO:0000256" key="5">
    <source>
        <dbReference type="ARBA" id="ARBA00010122"/>
    </source>
</evidence>
<evidence type="ECO:0000256" key="13">
    <source>
        <dbReference type="ARBA" id="ARBA00023154"/>
    </source>
</evidence>
<dbReference type="UniPathway" id="UPA00034">
    <property type="reaction ID" value="UER00015"/>
</dbReference>
<dbReference type="RefSeq" id="WP_014262757.1">
    <property type="nucleotide sequence ID" value="NC_016630.1"/>
</dbReference>
<evidence type="ECO:0000256" key="2">
    <source>
        <dbReference type="ARBA" id="ARBA00004766"/>
    </source>
</evidence>
<dbReference type="InterPro" id="IPR036393">
    <property type="entry name" value="AceGlu_kinase-like_sf"/>
</dbReference>
<feature type="binding site" evidence="16">
    <location>
        <begin position="173"/>
        <end position="174"/>
    </location>
    <ligand>
        <name>ATP</name>
        <dbReference type="ChEBI" id="CHEBI:30616"/>
    </ligand>
</feature>
<evidence type="ECO:0000256" key="15">
    <source>
        <dbReference type="ARBA" id="ARBA00063835"/>
    </source>
</evidence>
<dbReference type="EMBL" id="CP002390">
    <property type="protein sequence ID" value="EFE28839.1"/>
    <property type="molecule type" value="Genomic_DNA"/>
</dbReference>
<dbReference type="Gene3D" id="3.30.2130.10">
    <property type="entry name" value="VC0802-like"/>
    <property type="match status" value="1"/>
</dbReference>
<evidence type="ECO:0000256" key="1">
    <source>
        <dbReference type="ARBA" id="ARBA00003121"/>
    </source>
</evidence>
<keyword evidence="7 17" id="KW-0808">Transferase</keyword>